<evidence type="ECO:0000313" key="20">
    <source>
        <dbReference type="Proteomes" id="UP000015101"/>
    </source>
</evidence>
<reference evidence="20" key="1">
    <citation type="submission" date="2012-12" db="EMBL/GenBank/DDBJ databases">
        <authorList>
            <person name="Hellsten U."/>
            <person name="Grimwood J."/>
            <person name="Chapman J.A."/>
            <person name="Shapiro H."/>
            <person name="Aerts A."/>
            <person name="Otillar R.P."/>
            <person name="Terry A.Y."/>
            <person name="Boore J.L."/>
            <person name="Simakov O."/>
            <person name="Marletaz F."/>
            <person name="Cho S.-J."/>
            <person name="Edsinger-Gonzales E."/>
            <person name="Havlak P."/>
            <person name="Kuo D.-H."/>
            <person name="Larsson T."/>
            <person name="Lv J."/>
            <person name="Arendt D."/>
            <person name="Savage R."/>
            <person name="Osoegawa K."/>
            <person name="de Jong P."/>
            <person name="Lindberg D.R."/>
            <person name="Seaver E.C."/>
            <person name="Weisblat D.A."/>
            <person name="Putnam N.H."/>
            <person name="Grigoriev I.V."/>
            <person name="Rokhsar D.S."/>
        </authorList>
    </citation>
    <scope>NUCLEOTIDE SEQUENCE</scope>
</reference>
<evidence type="ECO:0000256" key="15">
    <source>
        <dbReference type="PROSITE-ProRule" id="PRU10141"/>
    </source>
</evidence>
<accession>T1FZ67</accession>
<evidence type="ECO:0000256" key="11">
    <source>
        <dbReference type="ARBA" id="ARBA00022860"/>
    </source>
</evidence>
<dbReference type="FunFam" id="3.30.200.20:FF:000429">
    <property type="entry name" value="Calcium/calmodulin-dependent protein kinase kinase"/>
    <property type="match status" value="1"/>
</dbReference>
<organism evidence="19 20">
    <name type="scientific">Helobdella robusta</name>
    <name type="common">Californian leech</name>
    <dbReference type="NCBI Taxonomy" id="6412"/>
    <lineage>
        <taxon>Eukaryota</taxon>
        <taxon>Metazoa</taxon>
        <taxon>Spiralia</taxon>
        <taxon>Lophotrochozoa</taxon>
        <taxon>Annelida</taxon>
        <taxon>Clitellata</taxon>
        <taxon>Hirudinea</taxon>
        <taxon>Rhynchobdellida</taxon>
        <taxon>Glossiphoniidae</taxon>
        <taxon>Helobdella</taxon>
    </lineage>
</organism>
<comment type="similarity">
    <text evidence="16">Belongs to the protein kinase superfamily.</text>
</comment>
<dbReference type="PANTHER" id="PTHR43895">
    <property type="entry name" value="CALCIUM/CALMODULIN-DEPENDENT PROTEIN KINASE KINASE-RELATED"/>
    <property type="match status" value="1"/>
</dbReference>
<evidence type="ECO:0000256" key="4">
    <source>
        <dbReference type="ARBA" id="ARBA00022490"/>
    </source>
</evidence>
<dbReference type="GO" id="GO:0051726">
    <property type="term" value="P:regulation of cell cycle"/>
    <property type="evidence" value="ECO:0000318"/>
    <property type="project" value="GO_Central"/>
</dbReference>
<evidence type="ECO:0000313" key="18">
    <source>
        <dbReference type="EMBL" id="ESN96086.1"/>
    </source>
</evidence>
<dbReference type="FunCoup" id="T1FZ67">
    <property type="interactions" value="128"/>
</dbReference>
<keyword evidence="9" id="KW-0418">Kinase</keyword>
<dbReference type="EMBL" id="AMQM01001300">
    <property type="status" value="NOT_ANNOTATED_CDS"/>
    <property type="molecule type" value="Genomic_DNA"/>
</dbReference>
<feature type="binding site" evidence="15">
    <location>
        <position position="63"/>
    </location>
    <ligand>
        <name>ATP</name>
        <dbReference type="ChEBI" id="CHEBI:30616"/>
    </ligand>
</feature>
<reference evidence="19" key="3">
    <citation type="submission" date="2015-06" db="UniProtKB">
        <authorList>
            <consortium name="EnsemblMetazoa"/>
        </authorList>
    </citation>
    <scope>IDENTIFICATION</scope>
</reference>
<dbReference type="CTD" id="20214115"/>
<evidence type="ECO:0000256" key="12">
    <source>
        <dbReference type="ARBA" id="ARBA00023242"/>
    </source>
</evidence>
<evidence type="ECO:0000256" key="2">
    <source>
        <dbReference type="ARBA" id="ARBA00004496"/>
    </source>
</evidence>
<feature type="domain" description="Protein kinase" evidence="17">
    <location>
        <begin position="34"/>
        <end position="317"/>
    </location>
</feature>
<proteinExistence type="inferred from homology"/>
<name>T1FZ67_HELRO</name>
<evidence type="ECO:0000256" key="5">
    <source>
        <dbReference type="ARBA" id="ARBA00022527"/>
    </source>
</evidence>
<dbReference type="Gene3D" id="3.30.200.20">
    <property type="entry name" value="Phosphorylase Kinase, domain 1"/>
    <property type="match status" value="1"/>
</dbReference>
<keyword evidence="6" id="KW-0597">Phosphoprotein</keyword>
<dbReference type="SUPFAM" id="SSF56112">
    <property type="entry name" value="Protein kinase-like (PK-like)"/>
    <property type="match status" value="1"/>
</dbReference>
<dbReference type="PROSITE" id="PS00107">
    <property type="entry name" value="PROTEIN_KINASE_ATP"/>
    <property type="match status" value="1"/>
</dbReference>
<evidence type="ECO:0000259" key="17">
    <source>
        <dbReference type="PROSITE" id="PS50011"/>
    </source>
</evidence>
<protein>
    <recommendedName>
        <fullName evidence="3">calcium/calmodulin-dependent protein kinase</fullName>
        <ecNumber evidence="3">2.7.11.17</ecNumber>
    </recommendedName>
</protein>
<evidence type="ECO:0000256" key="1">
    <source>
        <dbReference type="ARBA" id="ARBA00004123"/>
    </source>
</evidence>
<keyword evidence="8 15" id="KW-0547">Nucleotide-binding</keyword>
<dbReference type="InParanoid" id="T1FZ67"/>
<dbReference type="Gene3D" id="1.10.510.10">
    <property type="entry name" value="Transferase(Phosphotransferase) domain 1"/>
    <property type="match status" value="1"/>
</dbReference>
<gene>
    <name evidence="19" type="primary">20214115</name>
    <name evidence="18" type="ORF">HELRODRAFT_67876</name>
</gene>
<reference evidence="18 20" key="2">
    <citation type="journal article" date="2013" name="Nature">
        <title>Insights into bilaterian evolution from three spiralian genomes.</title>
        <authorList>
            <person name="Simakov O."/>
            <person name="Marletaz F."/>
            <person name="Cho S.J."/>
            <person name="Edsinger-Gonzales E."/>
            <person name="Havlak P."/>
            <person name="Hellsten U."/>
            <person name="Kuo D.H."/>
            <person name="Larsson T."/>
            <person name="Lv J."/>
            <person name="Arendt D."/>
            <person name="Savage R."/>
            <person name="Osoegawa K."/>
            <person name="de Jong P."/>
            <person name="Grimwood J."/>
            <person name="Chapman J.A."/>
            <person name="Shapiro H."/>
            <person name="Aerts A."/>
            <person name="Otillar R.P."/>
            <person name="Terry A.Y."/>
            <person name="Boore J.L."/>
            <person name="Grigoriev I.V."/>
            <person name="Lindberg D.R."/>
            <person name="Seaver E.C."/>
            <person name="Weisblat D.A."/>
            <person name="Putnam N.H."/>
            <person name="Rokhsar D.S."/>
        </authorList>
    </citation>
    <scope>NUCLEOTIDE SEQUENCE</scope>
</reference>
<dbReference type="PANTHER" id="PTHR43895:SF164">
    <property type="entry name" value="CALCIUM_CALMODULIN-DEPENDENT PROTEIN KINASE KINASE"/>
    <property type="match status" value="1"/>
</dbReference>
<dbReference type="HOGENOM" id="CLU_000288_63_0_1"/>
<dbReference type="InterPro" id="IPR008271">
    <property type="entry name" value="Ser/Thr_kinase_AS"/>
</dbReference>
<dbReference type="SMART" id="SM00220">
    <property type="entry name" value="S_TKc"/>
    <property type="match status" value="1"/>
</dbReference>
<dbReference type="OrthoDB" id="68483at2759"/>
<dbReference type="GO" id="GO:0004674">
    <property type="term" value="F:protein serine/threonine kinase activity"/>
    <property type="evidence" value="ECO:0000318"/>
    <property type="project" value="GO_Central"/>
</dbReference>
<dbReference type="GO" id="GO:0004683">
    <property type="term" value="F:calcium/calmodulin-dependent protein kinase activity"/>
    <property type="evidence" value="ECO:0007669"/>
    <property type="project" value="UniProtKB-EC"/>
</dbReference>
<keyword evidence="11" id="KW-0112">Calmodulin-binding</keyword>
<dbReference type="EnsemblMetazoa" id="HelroT67876">
    <property type="protein sequence ID" value="HelroP67876"/>
    <property type="gene ID" value="HelroG67876"/>
</dbReference>
<dbReference type="AlphaFoldDB" id="T1FZ67"/>
<dbReference type="GO" id="GO:0031981">
    <property type="term" value="C:nuclear lumen"/>
    <property type="evidence" value="ECO:0007669"/>
    <property type="project" value="UniProtKB-ARBA"/>
</dbReference>
<comment type="catalytic activity">
    <reaction evidence="14">
        <text>L-seryl-[protein] + ATP = O-phospho-L-seryl-[protein] + ADP + H(+)</text>
        <dbReference type="Rhea" id="RHEA:17989"/>
        <dbReference type="Rhea" id="RHEA-COMP:9863"/>
        <dbReference type="Rhea" id="RHEA-COMP:11604"/>
        <dbReference type="ChEBI" id="CHEBI:15378"/>
        <dbReference type="ChEBI" id="CHEBI:29999"/>
        <dbReference type="ChEBI" id="CHEBI:30616"/>
        <dbReference type="ChEBI" id="CHEBI:83421"/>
        <dbReference type="ChEBI" id="CHEBI:456216"/>
        <dbReference type="EC" id="2.7.11.17"/>
    </reaction>
</comment>
<evidence type="ECO:0000256" key="16">
    <source>
        <dbReference type="RuleBase" id="RU000304"/>
    </source>
</evidence>
<evidence type="ECO:0000256" key="8">
    <source>
        <dbReference type="ARBA" id="ARBA00022741"/>
    </source>
</evidence>
<comment type="catalytic activity">
    <reaction evidence="13">
        <text>L-threonyl-[protein] + ATP = O-phospho-L-threonyl-[protein] + ADP + H(+)</text>
        <dbReference type="Rhea" id="RHEA:46608"/>
        <dbReference type="Rhea" id="RHEA-COMP:11060"/>
        <dbReference type="Rhea" id="RHEA-COMP:11605"/>
        <dbReference type="ChEBI" id="CHEBI:15378"/>
        <dbReference type="ChEBI" id="CHEBI:30013"/>
        <dbReference type="ChEBI" id="CHEBI:30616"/>
        <dbReference type="ChEBI" id="CHEBI:61977"/>
        <dbReference type="ChEBI" id="CHEBI:456216"/>
        <dbReference type="EC" id="2.7.11.17"/>
    </reaction>
</comment>
<evidence type="ECO:0000256" key="3">
    <source>
        <dbReference type="ARBA" id="ARBA00012434"/>
    </source>
</evidence>
<evidence type="ECO:0000313" key="19">
    <source>
        <dbReference type="EnsemblMetazoa" id="HelroP67876"/>
    </source>
</evidence>
<dbReference type="PROSITE" id="PS00108">
    <property type="entry name" value="PROTEIN_KINASE_ST"/>
    <property type="match status" value="1"/>
</dbReference>
<dbReference type="EC" id="2.7.11.17" evidence="3"/>
<evidence type="ECO:0000256" key="10">
    <source>
        <dbReference type="ARBA" id="ARBA00022840"/>
    </source>
</evidence>
<keyword evidence="12" id="KW-0539">Nucleus</keyword>
<keyword evidence="4" id="KW-0963">Cytoplasm</keyword>
<dbReference type="OMA" id="MACGPCM"/>
<dbReference type="EMBL" id="KB097495">
    <property type="protein sequence ID" value="ESN96086.1"/>
    <property type="molecule type" value="Genomic_DNA"/>
</dbReference>
<dbReference type="GO" id="GO:0005516">
    <property type="term" value="F:calmodulin binding"/>
    <property type="evidence" value="ECO:0007669"/>
    <property type="project" value="UniProtKB-KW"/>
</dbReference>
<dbReference type="PROSITE" id="PS50011">
    <property type="entry name" value="PROTEIN_KINASE_DOM"/>
    <property type="match status" value="1"/>
</dbReference>
<keyword evidence="5 16" id="KW-0723">Serine/threonine-protein kinase</keyword>
<dbReference type="Pfam" id="PF00069">
    <property type="entry name" value="Pkinase"/>
    <property type="match status" value="1"/>
</dbReference>
<dbReference type="Proteomes" id="UP000015101">
    <property type="component" value="Unassembled WGS sequence"/>
</dbReference>
<evidence type="ECO:0000256" key="13">
    <source>
        <dbReference type="ARBA" id="ARBA00047307"/>
    </source>
</evidence>
<keyword evidence="20" id="KW-1185">Reference proteome</keyword>
<dbReference type="STRING" id="6412.T1FZ67"/>
<evidence type="ECO:0000256" key="7">
    <source>
        <dbReference type="ARBA" id="ARBA00022679"/>
    </source>
</evidence>
<evidence type="ECO:0000256" key="9">
    <source>
        <dbReference type="ARBA" id="ARBA00022777"/>
    </source>
</evidence>
<dbReference type="eggNOG" id="KOG0585">
    <property type="taxonomic scope" value="Eukaryota"/>
</dbReference>
<evidence type="ECO:0000256" key="14">
    <source>
        <dbReference type="ARBA" id="ARBA00047430"/>
    </source>
</evidence>
<dbReference type="GeneID" id="20214115"/>
<comment type="subcellular location">
    <subcellularLocation>
        <location evidence="2">Cytoplasm</location>
    </subcellularLocation>
    <subcellularLocation>
        <location evidence="1">Nucleus</location>
    </subcellularLocation>
</comment>
<dbReference type="InterPro" id="IPR000719">
    <property type="entry name" value="Prot_kinase_dom"/>
</dbReference>
<dbReference type="InterPro" id="IPR017441">
    <property type="entry name" value="Protein_kinase_ATP_BS"/>
</dbReference>
<dbReference type="KEGG" id="hro:HELRODRAFT_67876"/>
<keyword evidence="7" id="KW-0808">Transferase</keyword>
<keyword evidence="10 15" id="KW-0067">ATP-binding</keyword>
<evidence type="ECO:0000256" key="6">
    <source>
        <dbReference type="ARBA" id="ARBA00022553"/>
    </source>
</evidence>
<dbReference type="InterPro" id="IPR011009">
    <property type="entry name" value="Kinase-like_dom_sf"/>
</dbReference>
<sequence length="359" mass="40448">MVTTTAILTRQPTRETRRLSIVESEDGWTLLNQYKLKDEIGKGSYGVVKLAYNEQDDTHYAMKILSKKKLRKKAGFYSCNNNNNRPCPPMRMSHGVVGCPLEQVYREIAILKKLDHPNIVRLIEVLDDPEEDPIYLAFEFVERGCVLDVPTDTPLSEEVSRLYFRDVVLGIEYLHFQKIIHRDIKPSNLLLSDSGRIKICDFGVSDEFIGTDLQLTNTVGTPAFIAPEALVEGRGSFSGKATDVWAMGITLYCFVFGKVPFHDENIMGLHKKILIEAPSFKEKIEISDHLKDLLTRMLAKAPSTRITLDKVKIHPWLTKSGSEPLISELENCQALVTVSADDVKNCVKAVPRIATLVSR</sequence>
<dbReference type="FunFam" id="1.10.510.10:FF:000091">
    <property type="entry name" value="Calcium/calmodulin-dependent protein kinase kinase 2 isoform 1"/>
    <property type="match status" value="1"/>
</dbReference>
<dbReference type="GO" id="GO:0005737">
    <property type="term" value="C:cytoplasm"/>
    <property type="evidence" value="ECO:0007669"/>
    <property type="project" value="UniProtKB-SubCell"/>
</dbReference>
<dbReference type="GO" id="GO:0005524">
    <property type="term" value="F:ATP binding"/>
    <property type="evidence" value="ECO:0007669"/>
    <property type="project" value="UniProtKB-UniRule"/>
</dbReference>
<dbReference type="RefSeq" id="XP_009025150.1">
    <property type="nucleotide sequence ID" value="XM_009026902.1"/>
</dbReference>